<dbReference type="GO" id="GO:0071949">
    <property type="term" value="F:FAD binding"/>
    <property type="evidence" value="ECO:0007669"/>
    <property type="project" value="TreeGrafter"/>
</dbReference>
<dbReference type="GO" id="GO:0032922">
    <property type="term" value="P:circadian regulation of gene expression"/>
    <property type="evidence" value="ECO:0007669"/>
    <property type="project" value="TreeGrafter"/>
</dbReference>
<sequence>MSEPKFTTDYNLILEKVAEINPVEYAKTRNFIDGAVSHLSPYISRGVISLKQVKQEASNKGLEPYQIEKFLQELAWREYYQRIWQVRGDAIWNDLRQPQPDVLHNKMVKAVVEARTNITAIDAGINKLYESGYMHNHVRMYVASIVCNIGKAYWLQPSKWLYYNLLDGDVASNNASWQWVAAAFSDKKYYFNQENLNKYTGSDQRNTFMDKSYEDVATMEIPDVLLETIDLKLETILPETEKPTIDTSKPTIIYNSYNLDPQWRKDEDANRILLLEPSHFSKYPVSERVIQFVIDLSKNIPGIQVFVGEISELVTFYDGSELNIEKAIISKNHVAFKHYPGIKDDYEWMFPEVTGEYSSFFKYWKRCKAYL</sequence>
<comment type="caution">
    <text evidence="5">The sequence shown here is derived from an EMBL/GenBank/DDBJ whole genome shotgun (WGS) entry which is preliminary data.</text>
</comment>
<dbReference type="InterPro" id="IPR005101">
    <property type="entry name" value="Cryptochr/Photolyase_FAD-bd"/>
</dbReference>
<dbReference type="RefSeq" id="WP_123206313.1">
    <property type="nucleotide sequence ID" value="NZ_RBEE01000023.1"/>
</dbReference>
<dbReference type="GO" id="GO:0003677">
    <property type="term" value="F:DNA binding"/>
    <property type="evidence" value="ECO:0007669"/>
    <property type="project" value="TreeGrafter"/>
</dbReference>
<dbReference type="InterPro" id="IPR036134">
    <property type="entry name" value="Crypto/Photolyase_FAD-like_sf"/>
</dbReference>
<dbReference type="Gene3D" id="1.25.40.80">
    <property type="match status" value="1"/>
</dbReference>
<comment type="cofactor">
    <cofactor evidence="3">
        <name>FAD</name>
        <dbReference type="ChEBI" id="CHEBI:57692"/>
    </cofactor>
    <text evidence="3">Binds 1 FAD per subunit.</text>
</comment>
<dbReference type="GO" id="GO:0003904">
    <property type="term" value="F:deoxyribodipyrimidine photo-lyase activity"/>
    <property type="evidence" value="ECO:0007669"/>
    <property type="project" value="TreeGrafter"/>
</dbReference>
<reference evidence="5 6" key="1">
    <citation type="submission" date="2018-10" db="EMBL/GenBank/DDBJ databases">
        <title>Genome sequencing of Pedobacter jejuensis TNB23.</title>
        <authorList>
            <person name="Cho Y.-J."/>
            <person name="Cho A."/>
            <person name="Kim O.-S."/>
        </authorList>
    </citation>
    <scope>NUCLEOTIDE SEQUENCE [LARGE SCALE GENOMIC DNA]</scope>
    <source>
        <strain evidence="5 6">TNB23</strain>
    </source>
</reference>
<accession>A0A3N0BUF3</accession>
<proteinExistence type="predicted"/>
<evidence type="ECO:0000313" key="6">
    <source>
        <dbReference type="Proteomes" id="UP000274046"/>
    </source>
</evidence>
<feature type="domain" description="Cryptochrome/DNA photolyase FAD-binding" evidence="4">
    <location>
        <begin position="70"/>
        <end position="196"/>
    </location>
</feature>
<dbReference type="GO" id="GO:0005737">
    <property type="term" value="C:cytoplasm"/>
    <property type="evidence" value="ECO:0007669"/>
    <property type="project" value="TreeGrafter"/>
</dbReference>
<organism evidence="5 6">
    <name type="scientific">Pedobacter jejuensis</name>
    <dbReference type="NCBI Taxonomy" id="1268550"/>
    <lineage>
        <taxon>Bacteria</taxon>
        <taxon>Pseudomonadati</taxon>
        <taxon>Bacteroidota</taxon>
        <taxon>Sphingobacteriia</taxon>
        <taxon>Sphingobacteriales</taxon>
        <taxon>Sphingobacteriaceae</taxon>
        <taxon>Pedobacter</taxon>
    </lineage>
</organism>
<evidence type="ECO:0000256" key="3">
    <source>
        <dbReference type="PIRSR" id="PIRSR602081-1"/>
    </source>
</evidence>
<keyword evidence="2 3" id="KW-0274">FAD</keyword>
<evidence type="ECO:0000259" key="4">
    <source>
        <dbReference type="Pfam" id="PF03441"/>
    </source>
</evidence>
<dbReference type="PANTHER" id="PTHR11455:SF18">
    <property type="entry name" value="SI:CH1073-390K14.1"/>
    <property type="match status" value="1"/>
</dbReference>
<keyword evidence="6" id="KW-1185">Reference proteome</keyword>
<dbReference type="AlphaFoldDB" id="A0A3N0BUF3"/>
<keyword evidence="1 3" id="KW-0285">Flavoprotein</keyword>
<feature type="binding site" evidence="3">
    <location>
        <begin position="167"/>
        <end position="169"/>
    </location>
    <ligand>
        <name>FAD</name>
        <dbReference type="ChEBI" id="CHEBI:57692"/>
    </ligand>
</feature>
<feature type="binding site" evidence="3">
    <location>
        <position position="70"/>
    </location>
    <ligand>
        <name>FAD</name>
        <dbReference type="ChEBI" id="CHEBI:57692"/>
    </ligand>
</feature>
<dbReference type="SUPFAM" id="SSF48173">
    <property type="entry name" value="Cryptochrome/photolyase FAD-binding domain"/>
    <property type="match status" value="1"/>
</dbReference>
<name>A0A3N0BUF3_9SPHI</name>
<protein>
    <submittedName>
        <fullName evidence="5">Deoxyribodipyrimidine photolyase</fullName>
    </submittedName>
</protein>
<keyword evidence="5" id="KW-0456">Lyase</keyword>
<dbReference type="InterPro" id="IPR002081">
    <property type="entry name" value="Cryptochrome/DNA_photolyase_1"/>
</dbReference>
<gene>
    <name evidence="5" type="ORF">D7004_13250</name>
</gene>
<dbReference type="EMBL" id="RBEE01000023">
    <property type="protein sequence ID" value="RNL52510.1"/>
    <property type="molecule type" value="Genomic_DNA"/>
</dbReference>
<dbReference type="Proteomes" id="UP000274046">
    <property type="component" value="Unassembled WGS sequence"/>
</dbReference>
<evidence type="ECO:0000256" key="1">
    <source>
        <dbReference type="ARBA" id="ARBA00022630"/>
    </source>
</evidence>
<dbReference type="OrthoDB" id="9772484at2"/>
<feature type="binding site" evidence="3">
    <location>
        <position position="25"/>
    </location>
    <ligand>
        <name>FAD</name>
        <dbReference type="ChEBI" id="CHEBI:57692"/>
    </ligand>
</feature>
<dbReference type="PANTHER" id="PTHR11455">
    <property type="entry name" value="CRYPTOCHROME"/>
    <property type="match status" value="1"/>
</dbReference>
<evidence type="ECO:0000256" key="2">
    <source>
        <dbReference type="ARBA" id="ARBA00022827"/>
    </source>
</evidence>
<dbReference type="GO" id="GO:0043153">
    <property type="term" value="P:entrainment of circadian clock by photoperiod"/>
    <property type="evidence" value="ECO:0007669"/>
    <property type="project" value="TreeGrafter"/>
</dbReference>
<feature type="binding site" evidence="3">
    <location>
        <begin position="73"/>
        <end position="80"/>
    </location>
    <ligand>
        <name>FAD</name>
        <dbReference type="ChEBI" id="CHEBI:57692"/>
    </ligand>
</feature>
<dbReference type="Gene3D" id="1.10.579.10">
    <property type="entry name" value="DNA Cyclobutane Dipyrimidine Photolyase, subunit A, domain 3"/>
    <property type="match status" value="1"/>
</dbReference>
<dbReference type="Pfam" id="PF03441">
    <property type="entry name" value="FAD_binding_7"/>
    <property type="match status" value="1"/>
</dbReference>
<evidence type="ECO:0000313" key="5">
    <source>
        <dbReference type="EMBL" id="RNL52510.1"/>
    </source>
</evidence>